<dbReference type="Proteomes" id="UP000055019">
    <property type="component" value="Unassembled WGS sequence"/>
</dbReference>
<keyword evidence="2" id="KW-0805">Transcription regulation</keyword>
<evidence type="ECO:0000256" key="2">
    <source>
        <dbReference type="ARBA" id="ARBA00023015"/>
    </source>
</evidence>
<dbReference type="InterPro" id="IPR014284">
    <property type="entry name" value="RNA_pol_sigma-70_dom"/>
</dbReference>
<dbReference type="SUPFAM" id="SSF88946">
    <property type="entry name" value="Sigma2 domain of RNA polymerase sigma factors"/>
    <property type="match status" value="1"/>
</dbReference>
<dbReference type="PANTHER" id="PTHR43133">
    <property type="entry name" value="RNA POLYMERASE ECF-TYPE SIGMA FACTO"/>
    <property type="match status" value="1"/>
</dbReference>
<evidence type="ECO:0000313" key="9">
    <source>
        <dbReference type="Proteomes" id="UP000055019"/>
    </source>
</evidence>
<keyword evidence="5" id="KW-0804">Transcription</keyword>
<evidence type="ECO:0000256" key="4">
    <source>
        <dbReference type="ARBA" id="ARBA00023125"/>
    </source>
</evidence>
<dbReference type="Pfam" id="PF04545">
    <property type="entry name" value="Sigma70_r4"/>
    <property type="match status" value="1"/>
</dbReference>
<comment type="similarity">
    <text evidence="1">Belongs to the sigma-70 factor family. ECF subfamily.</text>
</comment>
<dbReference type="NCBIfam" id="TIGR02937">
    <property type="entry name" value="sigma70-ECF"/>
    <property type="match status" value="1"/>
</dbReference>
<reference evidence="8" key="1">
    <citation type="submission" date="2016-01" db="EMBL/GenBank/DDBJ databases">
        <authorList>
            <person name="Peeters C."/>
        </authorList>
    </citation>
    <scope>NUCLEOTIDE SEQUENCE [LARGE SCALE GENOMIC DNA]</scope>
    <source>
        <strain evidence="8">LMG 29317</strain>
    </source>
</reference>
<dbReference type="InterPro" id="IPR039425">
    <property type="entry name" value="RNA_pol_sigma-70-like"/>
</dbReference>
<dbReference type="GO" id="GO:0003677">
    <property type="term" value="F:DNA binding"/>
    <property type="evidence" value="ECO:0007669"/>
    <property type="project" value="UniProtKB-KW"/>
</dbReference>
<dbReference type="InterPro" id="IPR013325">
    <property type="entry name" value="RNA_pol_sigma_r2"/>
</dbReference>
<dbReference type="Gene3D" id="1.10.1740.10">
    <property type="match status" value="1"/>
</dbReference>
<dbReference type="OrthoDB" id="9784272at2"/>
<dbReference type="InterPro" id="IPR013324">
    <property type="entry name" value="RNA_pol_sigma_r3/r4-like"/>
</dbReference>
<proteinExistence type="inferred from homology"/>
<feature type="domain" description="RNA polymerase sigma-70 region 2" evidence="6">
    <location>
        <begin position="46"/>
        <end position="113"/>
    </location>
</feature>
<dbReference type="AlphaFoldDB" id="A0A158JBF6"/>
<evidence type="ECO:0000313" key="8">
    <source>
        <dbReference type="EMBL" id="SAL66137.1"/>
    </source>
</evidence>
<dbReference type="EMBL" id="FCOM02000014">
    <property type="protein sequence ID" value="SAL66137.1"/>
    <property type="molecule type" value="Genomic_DNA"/>
</dbReference>
<dbReference type="CDD" id="cd06171">
    <property type="entry name" value="Sigma70_r4"/>
    <property type="match status" value="1"/>
</dbReference>
<keyword evidence="4" id="KW-0238">DNA-binding</keyword>
<dbReference type="Gene3D" id="1.10.10.10">
    <property type="entry name" value="Winged helix-like DNA-binding domain superfamily/Winged helix DNA-binding domain"/>
    <property type="match status" value="1"/>
</dbReference>
<dbReference type="InterPro" id="IPR007627">
    <property type="entry name" value="RNA_pol_sigma70_r2"/>
</dbReference>
<organism evidence="8 9">
    <name type="scientific">Caballeronia arvi</name>
    <dbReference type="NCBI Taxonomy" id="1777135"/>
    <lineage>
        <taxon>Bacteria</taxon>
        <taxon>Pseudomonadati</taxon>
        <taxon>Pseudomonadota</taxon>
        <taxon>Betaproteobacteria</taxon>
        <taxon>Burkholderiales</taxon>
        <taxon>Burkholderiaceae</taxon>
        <taxon>Caballeronia</taxon>
    </lineage>
</organism>
<dbReference type="PANTHER" id="PTHR43133:SF62">
    <property type="entry name" value="RNA POLYMERASE SIGMA FACTOR SIGZ"/>
    <property type="match status" value="1"/>
</dbReference>
<feature type="domain" description="RNA polymerase sigma-70 region 4" evidence="7">
    <location>
        <begin position="148"/>
        <end position="196"/>
    </location>
</feature>
<dbReference type="RefSeq" id="WP_061148168.1">
    <property type="nucleotide sequence ID" value="NZ_FCOM02000014.1"/>
</dbReference>
<name>A0A158JBF6_9BURK</name>
<dbReference type="Pfam" id="PF04542">
    <property type="entry name" value="Sigma70_r2"/>
    <property type="match status" value="1"/>
</dbReference>
<dbReference type="GO" id="GO:0006352">
    <property type="term" value="P:DNA-templated transcription initiation"/>
    <property type="evidence" value="ECO:0007669"/>
    <property type="project" value="InterPro"/>
</dbReference>
<dbReference type="GO" id="GO:0016987">
    <property type="term" value="F:sigma factor activity"/>
    <property type="evidence" value="ECO:0007669"/>
    <property type="project" value="UniProtKB-KW"/>
</dbReference>
<comment type="caution">
    <text evidence="8">The sequence shown here is derived from an EMBL/GenBank/DDBJ whole genome shotgun (WGS) entry which is preliminary data.</text>
</comment>
<dbReference type="SUPFAM" id="SSF88659">
    <property type="entry name" value="Sigma3 and sigma4 domains of RNA polymerase sigma factors"/>
    <property type="match status" value="1"/>
</dbReference>
<keyword evidence="3" id="KW-0731">Sigma factor</keyword>
<sequence>MTDISSGNTGNFDARFSDDADRLRRERTNRMLAHVANGDENAFAELYRATSPRVFGVIVRMIHDRGEAEDLLQEVFATAWRRADTFDPERGSAMTWLTTLARNRTIDRMRQHRDELLGENDAPEIVDESPTPAVAAESNEERRRLEQCLDRLEPQQKRVIREAFFTGATYGELAQRLAVPLGTMKSWIRRSLMQLKTCLEE</sequence>
<evidence type="ECO:0000256" key="3">
    <source>
        <dbReference type="ARBA" id="ARBA00023082"/>
    </source>
</evidence>
<gene>
    <name evidence="8" type="ORF">AWB74_03700</name>
</gene>
<evidence type="ECO:0000259" key="7">
    <source>
        <dbReference type="Pfam" id="PF04545"/>
    </source>
</evidence>
<dbReference type="InterPro" id="IPR036388">
    <property type="entry name" value="WH-like_DNA-bd_sf"/>
</dbReference>
<keyword evidence="9" id="KW-1185">Reference proteome</keyword>
<evidence type="ECO:0000259" key="6">
    <source>
        <dbReference type="Pfam" id="PF04542"/>
    </source>
</evidence>
<evidence type="ECO:0000256" key="1">
    <source>
        <dbReference type="ARBA" id="ARBA00010641"/>
    </source>
</evidence>
<protein>
    <submittedName>
        <fullName evidence="8">Sigma-24 (FecI-like)</fullName>
    </submittedName>
</protein>
<dbReference type="InterPro" id="IPR007630">
    <property type="entry name" value="RNA_pol_sigma70_r4"/>
</dbReference>
<accession>A0A158JBF6</accession>
<evidence type="ECO:0000256" key="5">
    <source>
        <dbReference type="ARBA" id="ARBA00023163"/>
    </source>
</evidence>